<reference evidence="2" key="1">
    <citation type="journal article" date="2021" name="Proc. Natl. Acad. Sci. U.S.A.">
        <title>A Catalog of Tens of Thousands of Viruses from Human Metagenomes Reveals Hidden Associations with Chronic Diseases.</title>
        <authorList>
            <person name="Tisza M.J."/>
            <person name="Buck C.B."/>
        </authorList>
    </citation>
    <scope>NUCLEOTIDE SEQUENCE</scope>
    <source>
        <strain evidence="2">CtIKM86</strain>
    </source>
</reference>
<accession>A0A8S5SNI5</accession>
<feature type="region of interest" description="Disordered" evidence="1">
    <location>
        <begin position="208"/>
        <end position="239"/>
    </location>
</feature>
<evidence type="ECO:0000256" key="1">
    <source>
        <dbReference type="SAM" id="MobiDB-lite"/>
    </source>
</evidence>
<name>A0A8S5SNI5_9CAUD</name>
<feature type="compositionally biased region" description="Basic and acidic residues" evidence="1">
    <location>
        <begin position="208"/>
        <end position="218"/>
    </location>
</feature>
<feature type="region of interest" description="Disordered" evidence="1">
    <location>
        <begin position="1"/>
        <end position="20"/>
    </location>
</feature>
<sequence length="239" mass="26715">MSVFSNLTTEGLERQEDSLGSGRQVLPSDIYDMKIKYAYQGKSSGGAMSVTVVGELTSANNAEYSETFYITNKQGQNFFEQNGKKLPLPGFNIINDLCLFGTSKPLAQQSTEDKIIEKYDPEVKGMTQVSVPVITALTGQTVSVAIRQIKDYKRKKFDSGYKTVNETVEFNGIEKVFNKDNHRTSNEVIEHKDATFYNSWLKKRKNDIKDKTKGKLPEVNESGDSMPKAEAVPKVNPFA</sequence>
<protein>
    <submittedName>
        <fullName evidence="2">Single stranded DNA binding protein</fullName>
    </submittedName>
</protein>
<dbReference type="EMBL" id="BK032631">
    <property type="protein sequence ID" value="DAF52247.1"/>
    <property type="molecule type" value="Genomic_DNA"/>
</dbReference>
<evidence type="ECO:0000313" key="2">
    <source>
        <dbReference type="EMBL" id="DAF52247.1"/>
    </source>
</evidence>
<proteinExistence type="predicted"/>
<organism evidence="2">
    <name type="scientific">Podoviridae sp. ctIKM86</name>
    <dbReference type="NCBI Taxonomy" id="2827729"/>
    <lineage>
        <taxon>Viruses</taxon>
        <taxon>Duplodnaviria</taxon>
        <taxon>Heunggongvirae</taxon>
        <taxon>Uroviricota</taxon>
        <taxon>Caudoviricetes</taxon>
    </lineage>
</organism>